<dbReference type="Pfam" id="PF05378">
    <property type="entry name" value="Hydant_A_N"/>
    <property type="match status" value="1"/>
</dbReference>
<dbReference type="GO" id="GO:0017168">
    <property type="term" value="F:5-oxoprolinase (ATP-hydrolyzing) activity"/>
    <property type="evidence" value="ECO:0007669"/>
    <property type="project" value="TreeGrafter"/>
</dbReference>
<dbReference type="PANTHER" id="PTHR11365">
    <property type="entry name" value="5-OXOPROLINASE RELATED"/>
    <property type="match status" value="1"/>
</dbReference>
<dbReference type="EMBL" id="UINC01039923">
    <property type="protein sequence ID" value="SVB39093.1"/>
    <property type="molecule type" value="Genomic_DNA"/>
</dbReference>
<dbReference type="PANTHER" id="PTHR11365:SF23">
    <property type="entry name" value="HYPOTHETICAL 5-OXOPROLINASE (EUROFUNG)-RELATED"/>
    <property type="match status" value="1"/>
</dbReference>
<evidence type="ECO:0000259" key="1">
    <source>
        <dbReference type="Pfam" id="PF05378"/>
    </source>
</evidence>
<organism evidence="2">
    <name type="scientific">marine metagenome</name>
    <dbReference type="NCBI Taxonomy" id="408172"/>
    <lineage>
        <taxon>unclassified sequences</taxon>
        <taxon>metagenomes</taxon>
        <taxon>ecological metagenomes</taxon>
    </lineage>
</organism>
<name>A0A382DN80_9ZZZZ</name>
<dbReference type="GO" id="GO:0005829">
    <property type="term" value="C:cytosol"/>
    <property type="evidence" value="ECO:0007669"/>
    <property type="project" value="TreeGrafter"/>
</dbReference>
<gene>
    <name evidence="2" type="ORF">METZ01_LOCUS191947</name>
</gene>
<feature type="domain" description="Hydantoinase/oxoprolinase N-terminal" evidence="1">
    <location>
        <begin position="15"/>
        <end position="93"/>
    </location>
</feature>
<dbReference type="GO" id="GO:0006749">
    <property type="term" value="P:glutathione metabolic process"/>
    <property type="evidence" value="ECO:0007669"/>
    <property type="project" value="TreeGrafter"/>
</dbReference>
<dbReference type="AlphaFoldDB" id="A0A382DN80"/>
<feature type="non-terminal residue" evidence="2">
    <location>
        <position position="93"/>
    </location>
</feature>
<reference evidence="2" key="1">
    <citation type="submission" date="2018-05" db="EMBL/GenBank/DDBJ databases">
        <authorList>
            <person name="Lanie J.A."/>
            <person name="Ng W.-L."/>
            <person name="Kazmierczak K.M."/>
            <person name="Andrzejewski T.M."/>
            <person name="Davidsen T.M."/>
            <person name="Wayne K.J."/>
            <person name="Tettelin H."/>
            <person name="Glass J.I."/>
            <person name="Rusch D."/>
            <person name="Podicherti R."/>
            <person name="Tsui H.-C.T."/>
            <person name="Winkler M.E."/>
        </authorList>
    </citation>
    <scope>NUCLEOTIDE SEQUENCE</scope>
</reference>
<accession>A0A382DN80</accession>
<proteinExistence type="predicted"/>
<dbReference type="InterPro" id="IPR008040">
    <property type="entry name" value="Hydant_A_N"/>
</dbReference>
<protein>
    <recommendedName>
        <fullName evidence="1">Hydantoinase/oxoprolinase N-terminal domain-containing protein</fullName>
    </recommendedName>
</protein>
<sequence>MAKEALTELMNHPIRLAADIGGTFTDVVLESQNGIHSIKVLTTVKQPEQGIMQGVEELMRSTRTEPSQITHIIHGTTLGTNTIIERTGAKTAF</sequence>
<dbReference type="InterPro" id="IPR045079">
    <property type="entry name" value="Oxoprolinase-like"/>
</dbReference>
<evidence type="ECO:0000313" key="2">
    <source>
        <dbReference type="EMBL" id="SVB39093.1"/>
    </source>
</evidence>